<dbReference type="PANTHER" id="PTHR30625">
    <property type="entry name" value="PROTEIN TOLQ"/>
    <property type="match status" value="1"/>
</dbReference>
<name>A0A0K1Q1V3_9BACT</name>
<dbReference type="Pfam" id="PF01618">
    <property type="entry name" value="MotA_ExbB"/>
    <property type="match status" value="1"/>
</dbReference>
<feature type="transmembrane region" description="Helical" evidence="9">
    <location>
        <begin position="182"/>
        <end position="203"/>
    </location>
</feature>
<evidence type="ECO:0000256" key="2">
    <source>
        <dbReference type="ARBA" id="ARBA00022448"/>
    </source>
</evidence>
<dbReference type="InterPro" id="IPR002898">
    <property type="entry name" value="MotA_ExbB_proton_chnl"/>
</dbReference>
<comment type="subcellular location">
    <subcellularLocation>
        <location evidence="1">Cell membrane</location>
        <topology evidence="1">Multi-pass membrane protein</topology>
    </subcellularLocation>
    <subcellularLocation>
        <location evidence="8">Membrane</location>
        <topology evidence="8">Multi-pass membrane protein</topology>
    </subcellularLocation>
</comment>
<sequence length="234" mass="24658">MFVALLSSLEGAAPAASGGGGAGGFMEAFKENPTFLAINLVVSAIVIALIVERASFQLGKYRVNSKEFFAQIKKLVTAGNIDRAIKLCDAGDYPTLQLVKAGLTHANKGPDEIDAAMSEKMGELKPAVEKRIGSLWSLANIATLVGLLGTVLGLIHTFGAVSAPGLSAADRQRILANGIAEAMYNTALGLGIAVTCMIAHLILHQRSKTIQHDLDATQERVFNLLTIQTRPGGY</sequence>
<feature type="domain" description="MotA/TolQ/ExbB proton channel" evidence="10">
    <location>
        <begin position="97"/>
        <end position="214"/>
    </location>
</feature>
<gene>
    <name evidence="11" type="ORF">AKJ09_06444</name>
</gene>
<evidence type="ECO:0000256" key="4">
    <source>
        <dbReference type="ARBA" id="ARBA00022692"/>
    </source>
</evidence>
<dbReference type="GO" id="GO:0017038">
    <property type="term" value="P:protein import"/>
    <property type="evidence" value="ECO:0007669"/>
    <property type="project" value="TreeGrafter"/>
</dbReference>
<keyword evidence="7 9" id="KW-0472">Membrane</keyword>
<evidence type="ECO:0000256" key="3">
    <source>
        <dbReference type="ARBA" id="ARBA00022475"/>
    </source>
</evidence>
<dbReference type="Proteomes" id="UP000064967">
    <property type="component" value="Chromosome"/>
</dbReference>
<evidence type="ECO:0000313" key="12">
    <source>
        <dbReference type="Proteomes" id="UP000064967"/>
    </source>
</evidence>
<protein>
    <submittedName>
        <fullName evidence="11">MotA/TolQ/ExbB proton channel family protein</fullName>
    </submittedName>
</protein>
<dbReference type="AlphaFoldDB" id="A0A0K1Q1V3"/>
<accession>A0A0K1Q1V3</accession>
<keyword evidence="6 9" id="KW-1133">Transmembrane helix</keyword>
<feature type="transmembrane region" description="Helical" evidence="9">
    <location>
        <begin position="135"/>
        <end position="162"/>
    </location>
</feature>
<reference evidence="11 12" key="1">
    <citation type="submission" date="2015-08" db="EMBL/GenBank/DDBJ databases">
        <authorList>
            <person name="Babu N.S."/>
            <person name="Beckwith C.J."/>
            <person name="Beseler K.G."/>
            <person name="Brison A."/>
            <person name="Carone J.V."/>
            <person name="Caskin T.P."/>
            <person name="Diamond M."/>
            <person name="Durham M.E."/>
            <person name="Foxe J.M."/>
            <person name="Go M."/>
            <person name="Henderson B.A."/>
            <person name="Jones I.B."/>
            <person name="McGettigan J.A."/>
            <person name="Micheletti S.J."/>
            <person name="Nasrallah M.E."/>
            <person name="Ortiz D."/>
            <person name="Piller C.R."/>
            <person name="Privatt S.R."/>
            <person name="Schneider S.L."/>
            <person name="Sharp S."/>
            <person name="Smith T.C."/>
            <person name="Stanton J.D."/>
            <person name="Ullery H.E."/>
            <person name="Wilson R.J."/>
            <person name="Serrano M.G."/>
            <person name="Buck G."/>
            <person name="Lee V."/>
            <person name="Wang Y."/>
            <person name="Carvalho R."/>
            <person name="Voegtly L."/>
            <person name="Shi R."/>
            <person name="Duckworth R."/>
            <person name="Johnson A."/>
            <person name="Loviza R."/>
            <person name="Walstead R."/>
            <person name="Shah Z."/>
            <person name="Kiflezghi M."/>
            <person name="Wade K."/>
            <person name="Ball S.L."/>
            <person name="Bradley K.W."/>
            <person name="Asai D.J."/>
            <person name="Bowman C.A."/>
            <person name="Russell D.A."/>
            <person name="Pope W.H."/>
            <person name="Jacobs-Sera D."/>
            <person name="Hendrix R.W."/>
            <person name="Hatfull G.F."/>
        </authorList>
    </citation>
    <scope>NUCLEOTIDE SEQUENCE [LARGE SCALE GENOMIC DNA]</scope>
    <source>
        <strain evidence="11 12">DSM 27648</strain>
    </source>
</reference>
<dbReference type="RefSeq" id="WP_146651178.1">
    <property type="nucleotide sequence ID" value="NZ_CP012333.1"/>
</dbReference>
<dbReference type="InterPro" id="IPR050790">
    <property type="entry name" value="ExbB/TolQ_transport"/>
</dbReference>
<evidence type="ECO:0000256" key="6">
    <source>
        <dbReference type="ARBA" id="ARBA00022989"/>
    </source>
</evidence>
<keyword evidence="2 8" id="KW-0813">Transport</keyword>
<dbReference type="GO" id="GO:0005886">
    <property type="term" value="C:plasma membrane"/>
    <property type="evidence" value="ECO:0007669"/>
    <property type="project" value="UniProtKB-SubCell"/>
</dbReference>
<evidence type="ECO:0000256" key="7">
    <source>
        <dbReference type="ARBA" id="ARBA00023136"/>
    </source>
</evidence>
<keyword evidence="3" id="KW-1003">Cell membrane</keyword>
<evidence type="ECO:0000256" key="5">
    <source>
        <dbReference type="ARBA" id="ARBA00022927"/>
    </source>
</evidence>
<feature type="transmembrane region" description="Helical" evidence="9">
    <location>
        <begin position="34"/>
        <end position="51"/>
    </location>
</feature>
<dbReference type="STRING" id="1391654.AKJ09_06444"/>
<dbReference type="PANTHER" id="PTHR30625:SF15">
    <property type="entry name" value="BIOPOLYMER TRANSPORT PROTEIN EXBB"/>
    <property type="match status" value="1"/>
</dbReference>
<comment type="similarity">
    <text evidence="8">Belongs to the exbB/tolQ family.</text>
</comment>
<keyword evidence="12" id="KW-1185">Reference proteome</keyword>
<evidence type="ECO:0000256" key="8">
    <source>
        <dbReference type="RuleBase" id="RU004057"/>
    </source>
</evidence>
<organism evidence="11 12">
    <name type="scientific">Labilithrix luteola</name>
    <dbReference type="NCBI Taxonomy" id="1391654"/>
    <lineage>
        <taxon>Bacteria</taxon>
        <taxon>Pseudomonadati</taxon>
        <taxon>Myxococcota</taxon>
        <taxon>Polyangia</taxon>
        <taxon>Polyangiales</taxon>
        <taxon>Labilitrichaceae</taxon>
        <taxon>Labilithrix</taxon>
    </lineage>
</organism>
<evidence type="ECO:0000313" key="11">
    <source>
        <dbReference type="EMBL" id="AKU99780.1"/>
    </source>
</evidence>
<proteinExistence type="inferred from homology"/>
<dbReference type="EMBL" id="CP012333">
    <property type="protein sequence ID" value="AKU99780.1"/>
    <property type="molecule type" value="Genomic_DNA"/>
</dbReference>
<keyword evidence="4 9" id="KW-0812">Transmembrane</keyword>
<evidence type="ECO:0000256" key="1">
    <source>
        <dbReference type="ARBA" id="ARBA00004651"/>
    </source>
</evidence>
<keyword evidence="5 8" id="KW-0653">Protein transport</keyword>
<dbReference type="KEGG" id="llu:AKJ09_06444"/>
<dbReference type="OrthoDB" id="9784084at2"/>
<evidence type="ECO:0000256" key="9">
    <source>
        <dbReference type="SAM" id="Phobius"/>
    </source>
</evidence>
<evidence type="ECO:0000259" key="10">
    <source>
        <dbReference type="Pfam" id="PF01618"/>
    </source>
</evidence>